<dbReference type="AlphaFoldDB" id="A0A2M9H8V4"/>
<dbReference type="InterPro" id="IPR000600">
    <property type="entry name" value="ROK"/>
</dbReference>
<dbReference type="EMBL" id="PEBI01000002">
    <property type="protein sequence ID" value="PJM73233.1"/>
    <property type="molecule type" value="Genomic_DNA"/>
</dbReference>
<comment type="caution">
    <text evidence="3">The sequence shown here is derived from an EMBL/GenBank/DDBJ whole genome shotgun (WGS) entry which is preliminary data.</text>
</comment>
<protein>
    <submittedName>
        <fullName evidence="3">NagC family transcriptional regulator</fullName>
    </submittedName>
</protein>
<dbReference type="Gene3D" id="1.10.10.10">
    <property type="entry name" value="Winged helix-like DNA-binding domain superfamily/Winged helix DNA-binding domain"/>
    <property type="match status" value="1"/>
</dbReference>
<dbReference type="Gene3D" id="3.30.420.40">
    <property type="match status" value="2"/>
</dbReference>
<comment type="similarity">
    <text evidence="1">Belongs to the ROK (NagC/XylR) family.</text>
</comment>
<dbReference type="PANTHER" id="PTHR18964">
    <property type="entry name" value="ROK (REPRESSOR, ORF, KINASE) FAMILY"/>
    <property type="match status" value="1"/>
</dbReference>
<dbReference type="InterPro" id="IPR043129">
    <property type="entry name" value="ATPase_NBD"/>
</dbReference>
<dbReference type="OrthoDB" id="3225083at2"/>
<organism evidence="3 4">
    <name type="scientific">Bifidobacterium primatium</name>
    <dbReference type="NCBI Taxonomy" id="2045438"/>
    <lineage>
        <taxon>Bacteria</taxon>
        <taxon>Bacillati</taxon>
        <taxon>Actinomycetota</taxon>
        <taxon>Actinomycetes</taxon>
        <taxon>Bifidobacteriales</taxon>
        <taxon>Bifidobacteriaceae</taxon>
        <taxon>Bifidobacterium</taxon>
    </lineage>
</organism>
<keyword evidence="4" id="KW-1185">Reference proteome</keyword>
<name>A0A2M9H8V4_9BIFI</name>
<dbReference type="InterPro" id="IPR036388">
    <property type="entry name" value="WH-like_DNA-bd_sf"/>
</dbReference>
<sequence length="408" mass="44093">MNMQSTAMATLTESTSERAASGKATTKLAKRRMILDYMYTHKKGSRQDIAAAVPCSLPIIAQNLAVLEDEGLIRRTGFLTSTGGRKPQNYAFVPKARVGIGVSIFADGMDICAVDLDGRRLDSSHIDLTYENTDMFYDNACTAILRFVTDAVDRENVDPRGILGIAFSVQGRVSPDGDQITFGGILGNTGLSVRPFAERLDFPCQFIHDAYSAATAEVWFDPSVGDAFCLYLNEHVGSAVIMDGRVRQGADLRTGNCEHMTLMPGGRACYCGRRGCVDAYCSRAALLGEGRATGGASSVEEFFRRLHAGDASCAKSFDDYMDALAQAIANMRSVLSVDVILGGDIARFLTDAELVDLTRRVRGLDPFPTSTVRLRRSVAQTDGVAGQSTLGAALHYVRRFVDESTGRA</sequence>
<dbReference type="SUPFAM" id="SSF53067">
    <property type="entry name" value="Actin-like ATPase domain"/>
    <property type="match status" value="1"/>
</dbReference>
<feature type="compositionally biased region" description="Polar residues" evidence="2">
    <location>
        <begin position="1"/>
        <end position="18"/>
    </location>
</feature>
<gene>
    <name evidence="3" type="ORF">CS006_04065</name>
</gene>
<dbReference type="Proteomes" id="UP000229095">
    <property type="component" value="Unassembled WGS sequence"/>
</dbReference>
<dbReference type="Pfam" id="PF00480">
    <property type="entry name" value="ROK"/>
    <property type="match status" value="1"/>
</dbReference>
<accession>A0A2M9H8V4</accession>
<evidence type="ECO:0000313" key="4">
    <source>
        <dbReference type="Proteomes" id="UP000229095"/>
    </source>
</evidence>
<evidence type="ECO:0000256" key="2">
    <source>
        <dbReference type="SAM" id="MobiDB-lite"/>
    </source>
</evidence>
<dbReference type="InterPro" id="IPR036390">
    <property type="entry name" value="WH_DNA-bd_sf"/>
</dbReference>
<evidence type="ECO:0000313" key="3">
    <source>
        <dbReference type="EMBL" id="PJM73233.1"/>
    </source>
</evidence>
<reference evidence="3 4" key="1">
    <citation type="submission" date="2017-10" db="EMBL/GenBank/DDBJ databases">
        <title>Draft genome sequences of strains TRE 1, TRE 9, TRE H and TRI 7, isolated from tamarins, belonging to four potential novel Bifidobacterium species.</title>
        <authorList>
            <person name="Mattarelli P."/>
            <person name="Modesto M."/>
            <person name="Puglisi E."/>
            <person name="Morelli L."/>
            <person name="Spezio C."/>
            <person name="Bonetti A."/>
            <person name="Sandri C."/>
        </authorList>
    </citation>
    <scope>NUCLEOTIDE SEQUENCE [LARGE SCALE GENOMIC DNA]</scope>
    <source>
        <strain evidence="4">TRE1</strain>
    </source>
</reference>
<evidence type="ECO:0000256" key="1">
    <source>
        <dbReference type="ARBA" id="ARBA00006479"/>
    </source>
</evidence>
<dbReference type="RefSeq" id="WP_100510525.1">
    <property type="nucleotide sequence ID" value="NZ_PEBI01000002.1"/>
</dbReference>
<dbReference type="SUPFAM" id="SSF46785">
    <property type="entry name" value="Winged helix' DNA-binding domain"/>
    <property type="match status" value="1"/>
</dbReference>
<proteinExistence type="inferred from homology"/>
<dbReference type="PANTHER" id="PTHR18964:SF149">
    <property type="entry name" value="BIFUNCTIONAL UDP-N-ACETYLGLUCOSAMINE 2-EPIMERASE_N-ACETYLMANNOSAMINE KINASE"/>
    <property type="match status" value="1"/>
</dbReference>
<feature type="region of interest" description="Disordered" evidence="2">
    <location>
        <begin position="1"/>
        <end position="25"/>
    </location>
</feature>